<keyword evidence="2 5" id="KW-0812">Transmembrane</keyword>
<comment type="subcellular location">
    <subcellularLocation>
        <location evidence="1">Membrane</location>
        <topology evidence="1">Multi-pass membrane protein</topology>
    </subcellularLocation>
</comment>
<feature type="transmembrane region" description="Helical" evidence="5">
    <location>
        <begin position="46"/>
        <end position="64"/>
    </location>
</feature>
<evidence type="ECO:0000256" key="2">
    <source>
        <dbReference type="ARBA" id="ARBA00022692"/>
    </source>
</evidence>
<dbReference type="InterPro" id="IPR016944">
    <property type="entry name" value="UCP030066"/>
</dbReference>
<name>A0ABW3AW89_9SPHI</name>
<protein>
    <submittedName>
        <fullName evidence="6">DoxX family protein</fullName>
    </submittedName>
</protein>
<evidence type="ECO:0000256" key="5">
    <source>
        <dbReference type="SAM" id="Phobius"/>
    </source>
</evidence>
<keyword evidence="3 5" id="KW-1133">Transmembrane helix</keyword>
<feature type="transmembrane region" description="Helical" evidence="5">
    <location>
        <begin position="99"/>
        <end position="117"/>
    </location>
</feature>
<evidence type="ECO:0000313" key="6">
    <source>
        <dbReference type="EMBL" id="MFD0795203.1"/>
    </source>
</evidence>
<dbReference type="RefSeq" id="WP_377117374.1">
    <property type="nucleotide sequence ID" value="NZ_JBHTHZ010000014.1"/>
</dbReference>
<dbReference type="InterPro" id="IPR032808">
    <property type="entry name" value="DoxX"/>
</dbReference>
<comment type="caution">
    <text evidence="6">The sequence shown here is derived from an EMBL/GenBank/DDBJ whole genome shotgun (WGS) entry which is preliminary data.</text>
</comment>
<feature type="transmembrane region" description="Helical" evidence="5">
    <location>
        <begin position="76"/>
        <end position="93"/>
    </location>
</feature>
<evidence type="ECO:0000256" key="3">
    <source>
        <dbReference type="ARBA" id="ARBA00022989"/>
    </source>
</evidence>
<organism evidence="6 7">
    <name type="scientific">Mucilaginibacter litoreus</name>
    <dbReference type="NCBI Taxonomy" id="1048221"/>
    <lineage>
        <taxon>Bacteria</taxon>
        <taxon>Pseudomonadati</taxon>
        <taxon>Bacteroidota</taxon>
        <taxon>Sphingobacteriia</taxon>
        <taxon>Sphingobacteriales</taxon>
        <taxon>Sphingobacteriaceae</taxon>
        <taxon>Mucilaginibacter</taxon>
    </lineage>
</organism>
<gene>
    <name evidence="6" type="ORF">ACFQZX_16390</name>
</gene>
<proteinExistence type="predicted"/>
<dbReference type="PIRSF" id="PIRSF030066">
    <property type="entry name" value="UCP030066"/>
    <property type="match status" value="1"/>
</dbReference>
<accession>A0ABW3AW89</accession>
<keyword evidence="7" id="KW-1185">Reference proteome</keyword>
<reference evidence="7" key="1">
    <citation type="journal article" date="2019" name="Int. J. Syst. Evol. Microbiol.">
        <title>The Global Catalogue of Microorganisms (GCM) 10K type strain sequencing project: providing services to taxonomists for standard genome sequencing and annotation.</title>
        <authorList>
            <consortium name="The Broad Institute Genomics Platform"/>
            <consortium name="The Broad Institute Genome Sequencing Center for Infectious Disease"/>
            <person name="Wu L."/>
            <person name="Ma J."/>
        </authorList>
    </citation>
    <scope>NUCLEOTIDE SEQUENCE [LARGE SCALE GENOMIC DNA]</scope>
    <source>
        <strain evidence="7">CCUG 61484</strain>
    </source>
</reference>
<evidence type="ECO:0000256" key="4">
    <source>
        <dbReference type="ARBA" id="ARBA00023136"/>
    </source>
</evidence>
<evidence type="ECO:0000313" key="7">
    <source>
        <dbReference type="Proteomes" id="UP001597010"/>
    </source>
</evidence>
<dbReference type="Pfam" id="PF13564">
    <property type="entry name" value="DoxX_2"/>
    <property type="match status" value="1"/>
</dbReference>
<keyword evidence="4 5" id="KW-0472">Membrane</keyword>
<sequence length="129" mass="14520">MSKQSIKVVYWVLTILFGLAMLMDGGAGIAKEQTGQDVMKHLGMPVYIMIITSAFKIAGAVALLQNRYYTIKEWAFAGFFINFTGAIASRVFVGDSIGLLVPPLVMFLIMFTLYYFWKNYNQLTKAQKL</sequence>
<evidence type="ECO:0000256" key="1">
    <source>
        <dbReference type="ARBA" id="ARBA00004141"/>
    </source>
</evidence>
<dbReference type="EMBL" id="JBHTHZ010000014">
    <property type="protein sequence ID" value="MFD0795203.1"/>
    <property type="molecule type" value="Genomic_DNA"/>
</dbReference>
<dbReference type="Proteomes" id="UP001597010">
    <property type="component" value="Unassembled WGS sequence"/>
</dbReference>